<dbReference type="GeneID" id="24894592"/>
<dbReference type="PANTHER" id="PTHR30615">
    <property type="entry name" value="UNCHARACTERIZED PROTEIN YJBQ-RELATED"/>
    <property type="match status" value="1"/>
</dbReference>
<name>A0A0E3STC9_METMT</name>
<dbReference type="Proteomes" id="UP000033048">
    <property type="component" value="Chromosome"/>
</dbReference>
<accession>A0A0E3STC9</accession>
<dbReference type="Gene3D" id="2.60.120.460">
    <property type="entry name" value="YjbQ-like"/>
    <property type="match status" value="1"/>
</dbReference>
<dbReference type="InterPro" id="IPR035917">
    <property type="entry name" value="YjbQ-like_sf"/>
</dbReference>
<dbReference type="SUPFAM" id="SSF111038">
    <property type="entry name" value="YjbQ-like"/>
    <property type="match status" value="1"/>
</dbReference>
<dbReference type="NCBIfam" id="TIGR00149">
    <property type="entry name" value="TIGR00149_YjbQ"/>
    <property type="match status" value="1"/>
</dbReference>
<dbReference type="InterPro" id="IPR001602">
    <property type="entry name" value="UPF0047_YjbQ-like"/>
</dbReference>
<dbReference type="AlphaFoldDB" id="A0A0E3STC9"/>
<comment type="similarity">
    <text evidence="1">Belongs to the UPF0047 family.</text>
</comment>
<dbReference type="RefSeq" id="WP_048206528.1">
    <property type="nucleotide sequence ID" value="NZ_CP009518.1"/>
</dbReference>
<reference evidence="2 3" key="1">
    <citation type="submission" date="2014-07" db="EMBL/GenBank/DDBJ databases">
        <title>Methanogenic archaea and the global carbon cycle.</title>
        <authorList>
            <person name="Henriksen J.R."/>
            <person name="Luke J."/>
            <person name="Reinhart S."/>
            <person name="Benedict M.N."/>
            <person name="Youngblut N.D."/>
            <person name="Metcalf M.E."/>
            <person name="Whitaker R.J."/>
            <person name="Metcalf W.W."/>
        </authorList>
    </citation>
    <scope>NUCLEOTIDE SEQUENCE [LARGE SCALE GENOMIC DNA]</scope>
    <source>
        <strain evidence="2 3">MM1</strain>
    </source>
</reference>
<keyword evidence="3" id="KW-1185">Reference proteome</keyword>
<dbReference type="PIRSF" id="PIRSF004681">
    <property type="entry name" value="UCP004681"/>
    <property type="match status" value="1"/>
</dbReference>
<dbReference type="Pfam" id="PF01894">
    <property type="entry name" value="YjbQ"/>
    <property type="match status" value="1"/>
</dbReference>
<dbReference type="KEGG" id="mmet:MCMEM_2005"/>
<evidence type="ECO:0000256" key="1">
    <source>
        <dbReference type="ARBA" id="ARBA00005534"/>
    </source>
</evidence>
<evidence type="ECO:0000313" key="2">
    <source>
        <dbReference type="EMBL" id="AKB86058.1"/>
    </source>
</evidence>
<gene>
    <name evidence="2" type="ORF">MCMEM_2005</name>
</gene>
<dbReference type="EMBL" id="CP009518">
    <property type="protein sequence ID" value="AKB86058.1"/>
    <property type="molecule type" value="Genomic_DNA"/>
</dbReference>
<evidence type="ECO:0000313" key="3">
    <source>
        <dbReference type="Proteomes" id="UP000033048"/>
    </source>
</evidence>
<protein>
    <submittedName>
        <fullName evidence="2">Secondary thiamine-phosphate synthase enzyme</fullName>
    </submittedName>
</protein>
<sequence>MSVHTGYLEYETKGDSHIIDITDDVMGVVDGCGIENGIVAVFATGSTVAVTTLEYEPGLIHDLQHALERIAPRDIEYKHNERWHDGNGHSHVRASLLGQSESFPLIDGNLLLGTWQQIIFIDLDNRPRSRKLVVQVVGD</sequence>
<dbReference type="PANTHER" id="PTHR30615:SF8">
    <property type="entry name" value="UPF0047 PROTEIN C4A8.02C"/>
    <property type="match status" value="1"/>
</dbReference>
<dbReference type="OrthoDB" id="6663at2157"/>
<proteinExistence type="inferred from homology"/>
<dbReference type="HOGENOM" id="CLU_096980_1_2_2"/>
<dbReference type="STRING" id="1434104.MCMEM_2005"/>
<organism evidence="2 3">
    <name type="scientific">Methanococcoides methylutens MM1</name>
    <dbReference type="NCBI Taxonomy" id="1434104"/>
    <lineage>
        <taxon>Archaea</taxon>
        <taxon>Methanobacteriati</taxon>
        <taxon>Methanobacteriota</taxon>
        <taxon>Stenosarchaea group</taxon>
        <taxon>Methanomicrobia</taxon>
        <taxon>Methanosarcinales</taxon>
        <taxon>Methanosarcinaceae</taxon>
        <taxon>Methanococcoides</taxon>
    </lineage>
</organism>